<dbReference type="PANTHER" id="PTHR45616">
    <property type="entry name" value="GATA-TYPE DOMAIN-CONTAINING PROTEIN"/>
    <property type="match status" value="1"/>
</dbReference>
<gene>
    <name evidence="1" type="primary">Krt75</name>
    <name evidence="1" type="ORF">L345_15233</name>
</gene>
<dbReference type="PANTHER" id="PTHR45616:SF13">
    <property type="entry name" value="KERATIN, TYPE II CYTOSKELETAL 75"/>
    <property type="match status" value="1"/>
</dbReference>
<dbReference type="GO" id="GO:0031424">
    <property type="term" value="P:keratinization"/>
    <property type="evidence" value="ECO:0007669"/>
    <property type="project" value="TreeGrafter"/>
</dbReference>
<dbReference type="EMBL" id="AZIM01005949">
    <property type="protein sequence ID" value="ETE59040.1"/>
    <property type="molecule type" value="Genomic_DNA"/>
</dbReference>
<dbReference type="Proteomes" id="UP000018936">
    <property type="component" value="Unassembled WGS sequence"/>
</dbReference>
<dbReference type="AlphaFoldDB" id="V8NAD7"/>
<evidence type="ECO:0000313" key="2">
    <source>
        <dbReference type="Proteomes" id="UP000018936"/>
    </source>
</evidence>
<reference evidence="1 2" key="1">
    <citation type="journal article" date="2013" name="Proc. Natl. Acad. Sci. U.S.A.">
        <title>The king cobra genome reveals dynamic gene evolution and adaptation in the snake venom system.</title>
        <authorList>
            <person name="Vonk F.J."/>
            <person name="Casewell N.R."/>
            <person name="Henkel C.V."/>
            <person name="Heimberg A.M."/>
            <person name="Jansen H.J."/>
            <person name="McCleary R.J."/>
            <person name="Kerkkamp H.M."/>
            <person name="Vos R.A."/>
            <person name="Guerreiro I."/>
            <person name="Calvete J.J."/>
            <person name="Wuster W."/>
            <person name="Woods A.E."/>
            <person name="Logan J.M."/>
            <person name="Harrison R.A."/>
            <person name="Castoe T.A."/>
            <person name="de Koning A.P."/>
            <person name="Pollock D.D."/>
            <person name="Yandell M."/>
            <person name="Calderon D."/>
            <person name="Renjifo C."/>
            <person name="Currier R.B."/>
            <person name="Salgado D."/>
            <person name="Pla D."/>
            <person name="Sanz L."/>
            <person name="Hyder A.S."/>
            <person name="Ribeiro J.M."/>
            <person name="Arntzen J.W."/>
            <person name="van den Thillart G.E."/>
            <person name="Boetzer M."/>
            <person name="Pirovano W."/>
            <person name="Dirks R.P."/>
            <person name="Spaink H.P."/>
            <person name="Duboule D."/>
            <person name="McGlinn E."/>
            <person name="Kini R.M."/>
            <person name="Richardson M.K."/>
        </authorList>
    </citation>
    <scope>NUCLEOTIDE SEQUENCE</scope>
    <source>
        <tissue evidence="1">Blood</tissue>
    </source>
</reference>
<name>V8NAD7_OPHHA</name>
<sequence>WAEVEAVAQAVLAGAGPVELVLAAKAFTILVGPGESQLEAVMAVASVEAMGTVVGLVLVEGEGTLGSQFAHQIDPTIEKVRKEEGEQIKILNNKFASFIDKLQLLSQFSLISSQLLFITG</sequence>
<organism evidence="1 2">
    <name type="scientific">Ophiophagus hannah</name>
    <name type="common">King cobra</name>
    <name type="synonym">Naja hannah</name>
    <dbReference type="NCBI Taxonomy" id="8665"/>
    <lineage>
        <taxon>Eukaryota</taxon>
        <taxon>Metazoa</taxon>
        <taxon>Chordata</taxon>
        <taxon>Craniata</taxon>
        <taxon>Vertebrata</taxon>
        <taxon>Euteleostomi</taxon>
        <taxon>Lepidosauria</taxon>
        <taxon>Squamata</taxon>
        <taxon>Bifurcata</taxon>
        <taxon>Unidentata</taxon>
        <taxon>Episquamata</taxon>
        <taxon>Toxicofera</taxon>
        <taxon>Serpentes</taxon>
        <taxon>Colubroidea</taxon>
        <taxon>Elapidae</taxon>
        <taxon>Elapinae</taxon>
        <taxon>Ophiophagus</taxon>
    </lineage>
</organism>
<feature type="non-terminal residue" evidence="1">
    <location>
        <position position="1"/>
    </location>
</feature>
<dbReference type="GO" id="GO:0045109">
    <property type="term" value="P:intermediate filament organization"/>
    <property type="evidence" value="ECO:0007669"/>
    <property type="project" value="TreeGrafter"/>
</dbReference>
<dbReference type="GO" id="GO:0030280">
    <property type="term" value="F:structural constituent of skin epidermis"/>
    <property type="evidence" value="ECO:0007669"/>
    <property type="project" value="TreeGrafter"/>
</dbReference>
<dbReference type="GO" id="GO:0045095">
    <property type="term" value="C:keratin filament"/>
    <property type="evidence" value="ECO:0007669"/>
    <property type="project" value="TreeGrafter"/>
</dbReference>
<proteinExistence type="predicted"/>
<comment type="caution">
    <text evidence="1">The sequence shown here is derived from an EMBL/GenBank/DDBJ whole genome shotgun (WGS) entry which is preliminary data.</text>
</comment>
<keyword evidence="2" id="KW-1185">Reference proteome</keyword>
<accession>V8NAD7</accession>
<evidence type="ECO:0000313" key="1">
    <source>
        <dbReference type="EMBL" id="ETE59040.1"/>
    </source>
</evidence>
<dbReference type="OrthoDB" id="2441647at2759"/>
<dbReference type="GO" id="GO:0005615">
    <property type="term" value="C:extracellular space"/>
    <property type="evidence" value="ECO:0007669"/>
    <property type="project" value="TreeGrafter"/>
</dbReference>
<protein>
    <submittedName>
        <fullName evidence="1">Keratin, type II cytoskeletal 75</fullName>
    </submittedName>
</protein>
<feature type="non-terminal residue" evidence="1">
    <location>
        <position position="120"/>
    </location>
</feature>